<reference evidence="1 2" key="1">
    <citation type="journal article" date="2016" name="Proc. Natl. Acad. Sci. U.S.A.">
        <title>Lipid metabolic changes in an early divergent fungus govern the establishment of a mutualistic symbiosis with endobacteria.</title>
        <authorList>
            <person name="Lastovetsky O.A."/>
            <person name="Gaspar M.L."/>
            <person name="Mondo S.J."/>
            <person name="LaButti K.M."/>
            <person name="Sandor L."/>
            <person name="Grigoriev I.V."/>
            <person name="Henry S.A."/>
            <person name="Pawlowska T.E."/>
        </authorList>
    </citation>
    <scope>NUCLEOTIDE SEQUENCE [LARGE SCALE GENOMIC DNA]</scope>
    <source>
        <strain evidence="1 2">ATCC 11559</strain>
    </source>
</reference>
<accession>A0A1X0RN48</accession>
<dbReference type="Proteomes" id="UP000242381">
    <property type="component" value="Unassembled WGS sequence"/>
</dbReference>
<protein>
    <submittedName>
        <fullName evidence="1">Uncharacterized protein</fullName>
    </submittedName>
</protein>
<proteinExistence type="predicted"/>
<evidence type="ECO:0000313" key="1">
    <source>
        <dbReference type="EMBL" id="ORE13318.1"/>
    </source>
</evidence>
<gene>
    <name evidence="1" type="ORF">BCV71DRAFT_239367</name>
</gene>
<sequence>MSTERDDPVTMTSIFMEALLKTITDSIAVLLDQLILLERHSLGTVPNLEMALAHFLILLLEVANFCLEYRKETWAQTCFLANVNSLQANLNEMSLAPLRSLGLFLSGRYLSLGKDALWRFNGINLRTTGGKRRLEKVKLDQELVRLQQKREGLSKIDYSMLLKLLQNERMNITDYQAKRLWLAKEIIEAIGENSLGCLYKNNYSNKT</sequence>
<evidence type="ECO:0000313" key="2">
    <source>
        <dbReference type="Proteomes" id="UP000242381"/>
    </source>
</evidence>
<organism evidence="1 2">
    <name type="scientific">Rhizopus microsporus</name>
    <dbReference type="NCBI Taxonomy" id="58291"/>
    <lineage>
        <taxon>Eukaryota</taxon>
        <taxon>Fungi</taxon>
        <taxon>Fungi incertae sedis</taxon>
        <taxon>Mucoromycota</taxon>
        <taxon>Mucoromycotina</taxon>
        <taxon>Mucoromycetes</taxon>
        <taxon>Mucorales</taxon>
        <taxon>Mucorineae</taxon>
        <taxon>Rhizopodaceae</taxon>
        <taxon>Rhizopus</taxon>
    </lineage>
</organism>
<dbReference type="EMBL" id="KV921547">
    <property type="protein sequence ID" value="ORE13318.1"/>
    <property type="molecule type" value="Genomic_DNA"/>
</dbReference>
<dbReference type="AlphaFoldDB" id="A0A1X0RN48"/>
<name>A0A1X0RN48_RHIZD</name>